<evidence type="ECO:0008006" key="8">
    <source>
        <dbReference type="Google" id="ProtNLM"/>
    </source>
</evidence>
<evidence type="ECO:0000313" key="6">
    <source>
        <dbReference type="EMBL" id="KAJ8307427.1"/>
    </source>
</evidence>
<accession>A0ABQ9ETY8</accession>
<comment type="caution">
    <text evidence="6">The sequence shown here is derived from an EMBL/GenBank/DDBJ whole genome shotgun (WGS) entry which is preliminary data.</text>
</comment>
<dbReference type="InterPro" id="IPR012337">
    <property type="entry name" value="RNaseH-like_sf"/>
</dbReference>
<organism evidence="6 7">
    <name type="scientific">Tegillarca granosa</name>
    <name type="common">Malaysian cockle</name>
    <name type="synonym">Anadara granosa</name>
    <dbReference type="NCBI Taxonomy" id="220873"/>
    <lineage>
        <taxon>Eukaryota</taxon>
        <taxon>Metazoa</taxon>
        <taxon>Spiralia</taxon>
        <taxon>Lophotrochozoa</taxon>
        <taxon>Mollusca</taxon>
        <taxon>Bivalvia</taxon>
        <taxon>Autobranchia</taxon>
        <taxon>Pteriomorphia</taxon>
        <taxon>Arcoida</taxon>
        <taxon>Arcoidea</taxon>
        <taxon>Arcidae</taxon>
        <taxon>Tegillarca</taxon>
    </lineage>
</organism>
<evidence type="ECO:0000256" key="5">
    <source>
        <dbReference type="ARBA" id="ARBA00023242"/>
    </source>
</evidence>
<evidence type="ECO:0000313" key="7">
    <source>
        <dbReference type="Proteomes" id="UP001217089"/>
    </source>
</evidence>
<sequence length="223" mass="24730">MEGYLTTTAHFIDENYIYKNVVLATRAVTERHTGINTAKEISDVCLEFGINLENVVGLVTDLDNASNMVVCGDALKLTHVRCFGHTLQLAVNGALESVFSISRTISASKRDLKKRFNLNTDDFCKSVSLACTYLDPRYKSLTFLTEEQREIVINEIKSLSTVITGTSNEQHVSAANVPSANDKSDASEYVPCKRGRLDQDDMAFLLGEFYKTDCEIVIPKGID</sequence>
<dbReference type="Proteomes" id="UP001217089">
    <property type="component" value="Unassembled WGS sequence"/>
</dbReference>
<evidence type="ECO:0000256" key="2">
    <source>
        <dbReference type="ARBA" id="ARBA00022723"/>
    </source>
</evidence>
<proteinExistence type="predicted"/>
<protein>
    <recommendedName>
        <fullName evidence="8">Zinc finger BED domain-containing 1-like</fullName>
    </recommendedName>
</protein>
<dbReference type="InterPro" id="IPR052035">
    <property type="entry name" value="ZnF_BED_domain_contain"/>
</dbReference>
<keyword evidence="5" id="KW-0539">Nucleus</keyword>
<evidence type="ECO:0000256" key="4">
    <source>
        <dbReference type="ARBA" id="ARBA00022833"/>
    </source>
</evidence>
<evidence type="ECO:0000256" key="3">
    <source>
        <dbReference type="ARBA" id="ARBA00022771"/>
    </source>
</evidence>
<name>A0ABQ9ETY8_TEGGR</name>
<gene>
    <name evidence="6" type="ORF">KUTeg_015511</name>
</gene>
<dbReference type="EMBL" id="JARBDR010000793">
    <property type="protein sequence ID" value="KAJ8307427.1"/>
    <property type="molecule type" value="Genomic_DNA"/>
</dbReference>
<reference evidence="6 7" key="1">
    <citation type="submission" date="2022-12" db="EMBL/GenBank/DDBJ databases">
        <title>Chromosome-level genome of Tegillarca granosa.</title>
        <authorList>
            <person name="Kim J."/>
        </authorList>
    </citation>
    <scope>NUCLEOTIDE SEQUENCE [LARGE SCALE GENOMIC DNA]</scope>
    <source>
        <strain evidence="6">Teg-2019</strain>
        <tissue evidence="6">Adductor muscle</tissue>
    </source>
</reference>
<keyword evidence="4" id="KW-0862">Zinc</keyword>
<dbReference type="PANTHER" id="PTHR46481:SF10">
    <property type="entry name" value="ZINC FINGER BED DOMAIN-CONTAINING PROTEIN 39"/>
    <property type="match status" value="1"/>
</dbReference>
<evidence type="ECO:0000256" key="1">
    <source>
        <dbReference type="ARBA" id="ARBA00004123"/>
    </source>
</evidence>
<dbReference type="PANTHER" id="PTHR46481">
    <property type="entry name" value="ZINC FINGER BED DOMAIN-CONTAINING PROTEIN 4"/>
    <property type="match status" value="1"/>
</dbReference>
<comment type="subcellular location">
    <subcellularLocation>
        <location evidence="1">Nucleus</location>
    </subcellularLocation>
</comment>
<keyword evidence="2" id="KW-0479">Metal-binding</keyword>
<keyword evidence="7" id="KW-1185">Reference proteome</keyword>
<keyword evidence="3" id="KW-0863">Zinc-finger</keyword>
<dbReference type="SUPFAM" id="SSF53098">
    <property type="entry name" value="Ribonuclease H-like"/>
    <property type="match status" value="1"/>
</dbReference>